<dbReference type="GO" id="GO:0005634">
    <property type="term" value="C:nucleus"/>
    <property type="evidence" value="ECO:0007669"/>
    <property type="project" value="TreeGrafter"/>
</dbReference>
<dbReference type="GO" id="GO:0010507">
    <property type="term" value="P:negative regulation of autophagy"/>
    <property type="evidence" value="ECO:0007669"/>
    <property type="project" value="TreeGrafter"/>
</dbReference>
<keyword evidence="3 8" id="KW-0547">Nucleotide-binding</keyword>
<feature type="region of interest" description="Disordered" evidence="9">
    <location>
        <begin position="1"/>
        <end position="30"/>
    </location>
</feature>
<feature type="compositionally biased region" description="Polar residues" evidence="9">
    <location>
        <begin position="21"/>
        <end position="30"/>
    </location>
</feature>
<dbReference type="OrthoDB" id="26136at2759"/>
<dbReference type="SUPFAM" id="SSF52540">
    <property type="entry name" value="P-loop containing nucleoside triphosphate hydrolases"/>
    <property type="match status" value="1"/>
</dbReference>
<feature type="compositionally biased region" description="Low complexity" evidence="9">
    <location>
        <begin position="1"/>
        <end position="16"/>
    </location>
</feature>
<protein>
    <recommendedName>
        <fullName evidence="8">GTP-binding protein</fullName>
    </recommendedName>
</protein>
<dbReference type="Gene3D" id="3.30.450.190">
    <property type="match status" value="1"/>
</dbReference>
<comment type="catalytic activity">
    <reaction evidence="7">
        <text>GTP + H2O = GDP + phosphate + H(+)</text>
        <dbReference type="Rhea" id="RHEA:19669"/>
        <dbReference type="ChEBI" id="CHEBI:15377"/>
        <dbReference type="ChEBI" id="CHEBI:15378"/>
        <dbReference type="ChEBI" id="CHEBI:37565"/>
        <dbReference type="ChEBI" id="CHEBI:43474"/>
        <dbReference type="ChEBI" id="CHEBI:58189"/>
    </reaction>
    <physiologicalReaction direction="left-to-right" evidence="7">
        <dbReference type="Rhea" id="RHEA:19670"/>
    </physiologicalReaction>
</comment>
<evidence type="ECO:0000256" key="6">
    <source>
        <dbReference type="ARBA" id="ARBA00023136"/>
    </source>
</evidence>
<dbReference type="InterPro" id="IPR039400">
    <property type="entry name" value="RagC/D"/>
</dbReference>
<comment type="subunit">
    <text evidence="8">Component of the GSE complex.</text>
</comment>
<dbReference type="PANTHER" id="PTHR11259:SF2">
    <property type="entry name" value="GH16429P"/>
    <property type="match status" value="1"/>
</dbReference>
<feature type="region of interest" description="Disordered" evidence="9">
    <location>
        <begin position="277"/>
        <end position="323"/>
    </location>
</feature>
<dbReference type="InterPro" id="IPR006762">
    <property type="entry name" value="Gtr1_RagA"/>
</dbReference>
<organism evidence="10 11">
    <name type="scientific">Collybia nuda</name>
    <dbReference type="NCBI Taxonomy" id="64659"/>
    <lineage>
        <taxon>Eukaryota</taxon>
        <taxon>Fungi</taxon>
        <taxon>Dikarya</taxon>
        <taxon>Basidiomycota</taxon>
        <taxon>Agaricomycotina</taxon>
        <taxon>Agaricomycetes</taxon>
        <taxon>Agaricomycetidae</taxon>
        <taxon>Agaricales</taxon>
        <taxon>Tricholomatineae</taxon>
        <taxon>Clitocybaceae</taxon>
        <taxon>Collybia</taxon>
    </lineage>
</organism>
<comment type="similarity">
    <text evidence="2 8">Belongs to the GTR/RAG GTP-binding protein family.</text>
</comment>
<dbReference type="GO" id="GO:0005525">
    <property type="term" value="F:GTP binding"/>
    <property type="evidence" value="ECO:0007669"/>
    <property type="project" value="UniProtKB-UniRule"/>
</dbReference>
<sequence length="396" mass="44155">MVNGPPSYAATSTTTPIVNRPQLNGHRTASSDAVTRTKILLLGLRRAGKTSIQQVLFNNLPPKQTFYLETTMRTVKHAFDTVIPLEIWDCPGNITVETLGAPLSHFSTMIFVIDIRDLYNNPISKLVEFIVAAYRENPNMSLEVFVHKAEKLQEDDKIENFRQIHERVSDRLLDISPEYEQIQLNFHLTSVYDHSLHEAFSKVLHKLVESLPYLEDLLNVFCANSQSPKAFLFDTTSRLYIATDASPVDSATHNLCCDYLQMLNSFGSLYKSATPHSRKPLPFTPPPSASSTSSLSPVPPRSSSSTSPGTPTSSTTRLTPHPSKDLFYPSAATSLHPSTPGTTLTYHLITSQLALLALLPTSVYEGRRGLLEFNVVFFREGVQEICEVEKETRDGR</sequence>
<comment type="caution">
    <text evidence="10">The sequence shown here is derived from an EMBL/GenBank/DDBJ whole genome shotgun (WGS) entry which is preliminary data.</text>
</comment>
<evidence type="ECO:0000256" key="5">
    <source>
        <dbReference type="ARBA" id="ARBA00023134"/>
    </source>
</evidence>
<dbReference type="CDD" id="cd11385">
    <property type="entry name" value="RagC_like"/>
    <property type="match status" value="1"/>
</dbReference>
<evidence type="ECO:0000256" key="9">
    <source>
        <dbReference type="SAM" id="MobiDB-lite"/>
    </source>
</evidence>
<dbReference type="Pfam" id="PF04670">
    <property type="entry name" value="Gtr1_RagA"/>
    <property type="match status" value="1"/>
</dbReference>
<dbReference type="GO" id="GO:0000329">
    <property type="term" value="C:fungal-type vacuole membrane"/>
    <property type="evidence" value="ECO:0007669"/>
    <property type="project" value="TreeGrafter"/>
</dbReference>
<dbReference type="Proteomes" id="UP000807353">
    <property type="component" value="Unassembled WGS sequence"/>
</dbReference>
<gene>
    <name evidence="10" type="ORF">BDZ94DRAFT_1318114</name>
</gene>
<evidence type="ECO:0000256" key="4">
    <source>
        <dbReference type="ARBA" id="ARBA00022801"/>
    </source>
</evidence>
<dbReference type="GO" id="GO:1904263">
    <property type="term" value="P:positive regulation of TORC1 signaling"/>
    <property type="evidence" value="ECO:0007669"/>
    <property type="project" value="TreeGrafter"/>
</dbReference>
<comment type="function">
    <text evidence="8">GTPase involved in activation of the TORC1 signaling pathway, which promotes growth and represses autophagy in nutrient-rich conditions.</text>
</comment>
<keyword evidence="4" id="KW-0378">Hydrolase</keyword>
<accession>A0A9P6CJ22</accession>
<dbReference type="Gene3D" id="3.40.50.300">
    <property type="entry name" value="P-loop containing nucleotide triphosphate hydrolases"/>
    <property type="match status" value="1"/>
</dbReference>
<dbReference type="GO" id="GO:0012505">
    <property type="term" value="C:endomembrane system"/>
    <property type="evidence" value="ECO:0007669"/>
    <property type="project" value="UniProtKB-SubCell"/>
</dbReference>
<proteinExistence type="inferred from homology"/>
<evidence type="ECO:0000313" key="10">
    <source>
        <dbReference type="EMBL" id="KAF9467992.1"/>
    </source>
</evidence>
<evidence type="ECO:0000256" key="1">
    <source>
        <dbReference type="ARBA" id="ARBA00004308"/>
    </source>
</evidence>
<reference evidence="10" key="1">
    <citation type="submission" date="2020-11" db="EMBL/GenBank/DDBJ databases">
        <authorList>
            <consortium name="DOE Joint Genome Institute"/>
            <person name="Ahrendt S."/>
            <person name="Riley R."/>
            <person name="Andreopoulos W."/>
            <person name="Labutti K."/>
            <person name="Pangilinan J."/>
            <person name="Ruiz-Duenas F.J."/>
            <person name="Barrasa J.M."/>
            <person name="Sanchez-Garcia M."/>
            <person name="Camarero S."/>
            <person name="Miyauchi S."/>
            <person name="Serrano A."/>
            <person name="Linde D."/>
            <person name="Babiker R."/>
            <person name="Drula E."/>
            <person name="Ayuso-Fernandez I."/>
            <person name="Pacheco R."/>
            <person name="Padilla G."/>
            <person name="Ferreira P."/>
            <person name="Barriuso J."/>
            <person name="Kellner H."/>
            <person name="Castanera R."/>
            <person name="Alfaro M."/>
            <person name="Ramirez L."/>
            <person name="Pisabarro A.G."/>
            <person name="Kuo A."/>
            <person name="Tritt A."/>
            <person name="Lipzen A."/>
            <person name="He G."/>
            <person name="Yan M."/>
            <person name="Ng V."/>
            <person name="Cullen D."/>
            <person name="Martin F."/>
            <person name="Rosso M.-N."/>
            <person name="Henrissat B."/>
            <person name="Hibbett D."/>
            <person name="Martinez A.T."/>
            <person name="Grigoriev I.V."/>
        </authorList>
    </citation>
    <scope>NUCLEOTIDE SEQUENCE</scope>
    <source>
        <strain evidence="10">CBS 247.69</strain>
    </source>
</reference>
<dbReference type="InterPro" id="IPR027417">
    <property type="entry name" value="P-loop_NTPase"/>
</dbReference>
<evidence type="ECO:0000256" key="7">
    <source>
        <dbReference type="ARBA" id="ARBA00049117"/>
    </source>
</evidence>
<dbReference type="PANTHER" id="PTHR11259">
    <property type="entry name" value="RAS-RELATED GTP BINDING RAG/GTR YEAST"/>
    <property type="match status" value="1"/>
</dbReference>
<dbReference type="EMBL" id="MU150234">
    <property type="protein sequence ID" value="KAF9467992.1"/>
    <property type="molecule type" value="Genomic_DNA"/>
</dbReference>
<keyword evidence="5 8" id="KW-0342">GTP-binding</keyword>
<feature type="compositionally biased region" description="Low complexity" evidence="9">
    <location>
        <begin position="289"/>
        <end position="321"/>
    </location>
</feature>
<evidence type="ECO:0000313" key="11">
    <source>
        <dbReference type="Proteomes" id="UP000807353"/>
    </source>
</evidence>
<comment type="subcellular location">
    <subcellularLocation>
        <location evidence="1">Endomembrane system</location>
    </subcellularLocation>
</comment>
<dbReference type="GO" id="GO:1990131">
    <property type="term" value="C:Gtr1-Gtr2 GTPase complex"/>
    <property type="evidence" value="ECO:0007669"/>
    <property type="project" value="UniProtKB-UniRule"/>
</dbReference>
<dbReference type="GO" id="GO:0009267">
    <property type="term" value="P:cellular response to starvation"/>
    <property type="evidence" value="ECO:0007669"/>
    <property type="project" value="TreeGrafter"/>
</dbReference>
<evidence type="ECO:0000256" key="3">
    <source>
        <dbReference type="ARBA" id="ARBA00022741"/>
    </source>
</evidence>
<evidence type="ECO:0000256" key="8">
    <source>
        <dbReference type="RuleBase" id="RU367014"/>
    </source>
</evidence>
<dbReference type="AlphaFoldDB" id="A0A9P6CJ22"/>
<keyword evidence="11" id="KW-1185">Reference proteome</keyword>
<dbReference type="GO" id="GO:0003924">
    <property type="term" value="F:GTPase activity"/>
    <property type="evidence" value="ECO:0007669"/>
    <property type="project" value="UniProtKB-UniRule"/>
</dbReference>
<name>A0A9P6CJ22_9AGAR</name>
<keyword evidence="6" id="KW-0472">Membrane</keyword>
<evidence type="ECO:0000256" key="2">
    <source>
        <dbReference type="ARBA" id="ARBA00007756"/>
    </source>
</evidence>